<proteinExistence type="predicted"/>
<reference evidence="3 4" key="1">
    <citation type="submission" date="2016-05" db="EMBL/GenBank/DDBJ databases">
        <title>Draft genome sequence of Pediococcus parvulus 2.6, a probiotic beta-glucan producer strain.</title>
        <authorList>
            <person name="Mohedano M.L."/>
            <person name="Perez-Ramos A."/>
            <person name="Duenas M.T."/>
            <person name="Lamontanara A."/>
            <person name="Orru L."/>
            <person name="Spano G."/>
            <person name="Capozzi V."/>
            <person name="Lopez P."/>
        </authorList>
    </citation>
    <scope>NUCLEOTIDE SEQUENCE [LARGE SCALE GENOMIC DNA]</scope>
    <source>
        <strain evidence="3 4">2.6</strain>
    </source>
</reference>
<keyword evidence="1" id="KW-0732">Signal</keyword>
<sequence>MQKIKLFFVLTTVAIVGFCLPTTIKASDTTTSKPFPNNEILGVGSYFNAFAAGTMTIDANNTSNLEGRYAANSLESSTDSWNTRTSNTQWGQITSDVSGTISGTPLFTANKVDSSTTYGKYMRHMLDPNTRQRASMAAPVVSSKNSIVINNLRAEAKDYTDTDKTNHASLLDILNMDKNVGDTSDFSGTNGSTLASVSGKALDPDATDASNYFDAAAIQFNKISQYYDQLTQPDSDDNKNEDKVVANDQVNAVKVTQTTPEYQNYTNLTIDVTLPDDYSSDDNYKTPPVIMVGINADNATDKNLNLTIKIHNMNTATTSVQAGDSSYDSYTYAPYIFINWDNVTTQSPFSNWQGSFKMKAYAGTDSDEEPANSGNGTQQSQLFSSHVLNNFPNATTSGTDTLKFGNTADDSQLCGAMLLPNASVSLNSGSRTLYGSILSGKNITIAHDMPASRLIAGTFDVNNISGNVFSDLHSVNPYIKNLNLVTTNALTDKAITAGSTGDSANKKEITVTDPTKSVGLTGTVVTRNKNYQLFYRLNNDKTATSWKKLNASGVNTNSNSNFKVNNLTSLSGYQQKLSAESMQSGSASDLPTLSTIGGSLQRQNQIEIVVAPKTDDSGQAITADSDLSAYQHTTINLTETGKLTADIPNTFQLTPSSDDPDVYSSSSDSQNITIQNDWRVPYTLSVQYNDALAAKFPVNGLNLFDQPKLVSYTANGNAFDINQPLLQQLADNALLATSSTNFQLKLNVSKLLASGAVQSGKEYGIPLYWTLKYDLAS</sequence>
<protein>
    <recommendedName>
        <fullName evidence="6">WxL domain-containing protein</fullName>
    </recommendedName>
</protein>
<evidence type="ECO:0000313" key="2">
    <source>
        <dbReference type="EMBL" id="MDV7693925.1"/>
    </source>
</evidence>
<keyword evidence="4" id="KW-1185">Reference proteome</keyword>
<gene>
    <name evidence="3" type="ORF">A7K95_02205</name>
    <name evidence="2" type="ORF">GA842_03315</name>
</gene>
<dbReference type="EMBL" id="LXND01000002">
    <property type="protein sequence ID" value="OAD64984.1"/>
    <property type="molecule type" value="Genomic_DNA"/>
</dbReference>
<dbReference type="AlphaFoldDB" id="A0AAP5TAE2"/>
<evidence type="ECO:0008006" key="6">
    <source>
        <dbReference type="Google" id="ProtNLM"/>
    </source>
</evidence>
<dbReference type="Proteomes" id="UP001275867">
    <property type="component" value="Unassembled WGS sequence"/>
</dbReference>
<feature type="signal peptide" evidence="1">
    <location>
        <begin position="1"/>
        <end position="26"/>
    </location>
</feature>
<dbReference type="RefSeq" id="WP_068804778.1">
    <property type="nucleotide sequence ID" value="NZ_CP158977.1"/>
</dbReference>
<dbReference type="EMBL" id="WERX01000008">
    <property type="protein sequence ID" value="MDV7693925.1"/>
    <property type="molecule type" value="Genomic_DNA"/>
</dbReference>
<comment type="caution">
    <text evidence="2">The sequence shown here is derived from an EMBL/GenBank/DDBJ whole genome shotgun (WGS) entry which is preliminary data.</text>
</comment>
<evidence type="ECO:0000256" key="1">
    <source>
        <dbReference type="SAM" id="SignalP"/>
    </source>
</evidence>
<feature type="chain" id="PRO_5042853955" description="WxL domain-containing protein" evidence="1">
    <location>
        <begin position="27"/>
        <end position="777"/>
    </location>
</feature>
<evidence type="ECO:0000313" key="3">
    <source>
        <dbReference type="EMBL" id="OAD64984.1"/>
    </source>
</evidence>
<evidence type="ECO:0000313" key="4">
    <source>
        <dbReference type="Proteomes" id="UP000077280"/>
    </source>
</evidence>
<accession>A0AAP5TAE2</accession>
<organism evidence="2 5">
    <name type="scientific">Pediococcus parvulus</name>
    <dbReference type="NCBI Taxonomy" id="54062"/>
    <lineage>
        <taxon>Bacteria</taxon>
        <taxon>Bacillati</taxon>
        <taxon>Bacillota</taxon>
        <taxon>Bacilli</taxon>
        <taxon>Lactobacillales</taxon>
        <taxon>Lactobacillaceae</taxon>
        <taxon>Pediococcus</taxon>
    </lineage>
</organism>
<dbReference type="Proteomes" id="UP000077280">
    <property type="component" value="Unassembled WGS sequence"/>
</dbReference>
<reference evidence="2" key="2">
    <citation type="submission" date="2019-10" db="EMBL/GenBank/DDBJ databases">
        <title>Malate fermentation in French cider.</title>
        <authorList>
            <person name="Cousin F.J."/>
            <person name="Medina Fernandez S."/>
            <person name="Misery B."/>
            <person name="Laplace J.-M."/>
            <person name="Cretenet M."/>
        </authorList>
    </citation>
    <scope>NUCLEOTIDE SEQUENCE</scope>
    <source>
        <strain evidence="2">UCMA15901</strain>
    </source>
</reference>
<name>A0AAP5TAE2_9LACO</name>
<evidence type="ECO:0000313" key="5">
    <source>
        <dbReference type="Proteomes" id="UP001275867"/>
    </source>
</evidence>